<evidence type="ECO:0000256" key="9">
    <source>
        <dbReference type="ARBA" id="ARBA00022840"/>
    </source>
</evidence>
<keyword evidence="7 17" id="KW-0547">Nucleotide-binding</keyword>
<comment type="catalytic activity">
    <reaction evidence="15">
        <text>L-seryl-[protein] + ATP = O-phospho-L-seryl-[protein] + ADP + H(+)</text>
        <dbReference type="Rhea" id="RHEA:17989"/>
        <dbReference type="Rhea" id="RHEA-COMP:9863"/>
        <dbReference type="Rhea" id="RHEA-COMP:11604"/>
        <dbReference type="ChEBI" id="CHEBI:15378"/>
        <dbReference type="ChEBI" id="CHEBI:29999"/>
        <dbReference type="ChEBI" id="CHEBI:30616"/>
        <dbReference type="ChEBI" id="CHEBI:83421"/>
        <dbReference type="ChEBI" id="CHEBI:456216"/>
        <dbReference type="EC" id="2.7.11.1"/>
    </reaction>
</comment>
<keyword evidence="12" id="KW-0804">Transcription</keyword>
<dbReference type="GO" id="GO:0005524">
    <property type="term" value="F:ATP binding"/>
    <property type="evidence" value="ECO:0007669"/>
    <property type="project" value="UniProtKB-UniRule"/>
</dbReference>
<dbReference type="FunFam" id="3.30.200.20:FF:000022">
    <property type="entry name" value="Homeodomain-interacting protein kinase 2 isoform 1"/>
    <property type="match status" value="1"/>
</dbReference>
<dbReference type="PANTHER" id="PTHR24058:SF45">
    <property type="entry name" value="HOMEODOMAIN-INTERACTING PROTEIN KINASE 3"/>
    <property type="match status" value="1"/>
</dbReference>
<dbReference type="GO" id="GO:0016605">
    <property type="term" value="C:PML body"/>
    <property type="evidence" value="ECO:0007669"/>
    <property type="project" value="TreeGrafter"/>
</dbReference>
<dbReference type="Pfam" id="PF00069">
    <property type="entry name" value="Pkinase"/>
    <property type="match status" value="1"/>
</dbReference>
<dbReference type="PROSITE" id="PS50011">
    <property type="entry name" value="PROTEIN_KINASE_DOM"/>
    <property type="match status" value="1"/>
</dbReference>
<feature type="compositionally biased region" description="Low complexity" evidence="18">
    <location>
        <begin position="888"/>
        <end position="906"/>
    </location>
</feature>
<dbReference type="SMART" id="SM00220">
    <property type="entry name" value="S_TKc"/>
    <property type="match status" value="1"/>
</dbReference>
<evidence type="ECO:0000256" key="16">
    <source>
        <dbReference type="ARBA" id="ARBA00061380"/>
    </source>
</evidence>
<dbReference type="Ensembl" id="ENSSMRT00000001530.1">
    <property type="protein sequence ID" value="ENSSMRP00000001266.1"/>
    <property type="gene ID" value="ENSSMRG00000001108.1"/>
</dbReference>
<dbReference type="InterPro" id="IPR008271">
    <property type="entry name" value="Ser/Thr_kinase_AS"/>
</dbReference>
<evidence type="ECO:0000256" key="3">
    <source>
        <dbReference type="ARBA" id="ARBA00022499"/>
    </source>
</evidence>
<dbReference type="EC" id="2.7.11.1" evidence="2"/>
<evidence type="ECO:0000256" key="6">
    <source>
        <dbReference type="ARBA" id="ARBA00022679"/>
    </source>
</evidence>
<accession>A0A8D0AVM9</accession>
<evidence type="ECO:0000313" key="21">
    <source>
        <dbReference type="Proteomes" id="UP000694421"/>
    </source>
</evidence>
<evidence type="ECO:0000256" key="8">
    <source>
        <dbReference type="ARBA" id="ARBA00022777"/>
    </source>
</evidence>
<dbReference type="AlphaFoldDB" id="A0A8D0AVM9"/>
<dbReference type="GO" id="GO:0004713">
    <property type="term" value="F:protein tyrosine kinase activity"/>
    <property type="evidence" value="ECO:0007669"/>
    <property type="project" value="TreeGrafter"/>
</dbReference>
<sequence>MASQVLVYPPYIYQTQSSAFCSAKKLKVEPSNCVYHERTFPQIYVNGRNFGITHHPSRVGTFLQATDLFDRPQRETFLLQTSAVALKNIAGATKLLAVRAQQPQVEAPWSEIQESELNVLDRPQRCGLKRKSEELENRSGTMQIVDELPILPAMLQTNLGNPVTVVTTTATSKPNGTNGDGDYQLVHHEVLCSVKNTYEVLDFLGRGTFGQVVKCWKRGTNEIVAIKILKNHPSYARQGQIEVSILARLSTENADECNFVRAYECFQHRNHTCLVFEMLEQNLYDFLKQNKFSPLQLKIIRPILQQVATALKKLKSLGLIHADLKPENIMLVDPARQPYRVKVIDFGSASHVSKTVCSTYLQSRYYRAPEIILGLPFCEAIDMWSLGCVIAELFLGWPLYPGALEYDQIRYISQTQGLPAEKLLNIGTKTTRFFCKETDSPHSGWRLKTLEEHEGETGMKSKEARKYIFNSLDDIVHVNMVMDLEGSDLLAEKADRREFVSLLKKMLLIDADLRITPADTLNHPFVTMKHLLDFPHSNQVKSCFHIMDICKYQSDSYDTNNRNKTMHLRPVVSGVPSLSANFAKIGTVRSQALPASAHTVMHPGIPLQAGTAQFGCNDTFHQTLIICPPSIQAIPANHGKPNGYSVRVDNAVPLVTQPPTLQPLQLRGVLSQTWSNRTQQILLPTWQQVTSVAPSATLASDSVAGPQRLGDWGKMIPHGNHYNSLMTQSFLTNQITLSAPQPISVGIAHVIWPQPTPTKRNKMCQNRSNVLQNTNIQNSAFVSPKIVNGKAGEKVNCVETQNSHNSEGKESSCSEPSVSQDSDSCVSNRQRQAIVIADSPSPAVSVITISSDTDEDDEAQRHLLAECKGSLDCEACQSTLNIDRVCSLSSPDSTLSTSSSGQSSPSPCKRPNSMSDDEQESGCDTVDGSPSSDSSGHDSPFLEDSFSEETNENPEARTSTNLETKPAVCTVVVPPMRIEKMLNIDEQMTNTVTTCQPLIKRRSARIKTNHPSGLSNRQRKLISAFQRQQQQSNLSQVQHFGSGSQEWNGNCGHWRQQAYIPANVASHAFSLQHGSPTHTSVHAHLPGSTRLGGQPAILPYPSSAPLSTAAPVAHLLASSCTSRPILQHPTYSISHHSGIVHQVPVGINPRLLPSPTIHQTQYKPIFPPHSYIASPAFTGFPLSPTKLSQYPFM</sequence>
<comment type="similarity">
    <text evidence="16">Belongs to the protein kinase superfamily. CMGC Ser/Thr protein kinase family. HIPK subfamily.</text>
</comment>
<keyword evidence="11" id="KW-0805">Transcription regulation</keyword>
<reference evidence="20" key="2">
    <citation type="submission" date="2025-09" db="UniProtKB">
        <authorList>
            <consortium name="Ensembl"/>
        </authorList>
    </citation>
    <scope>IDENTIFICATION</scope>
</reference>
<dbReference type="InterPro" id="IPR050494">
    <property type="entry name" value="Ser_Thr_dual-spec_kinase"/>
</dbReference>
<evidence type="ECO:0000313" key="20">
    <source>
        <dbReference type="Ensembl" id="ENSSMRP00000001266.1"/>
    </source>
</evidence>
<reference evidence="20" key="1">
    <citation type="submission" date="2025-08" db="UniProtKB">
        <authorList>
            <consortium name="Ensembl"/>
        </authorList>
    </citation>
    <scope>IDENTIFICATION</scope>
</reference>
<organism evidence="20 21">
    <name type="scientific">Salvator merianae</name>
    <name type="common">Argentine black and white tegu</name>
    <name type="synonym">Tupinambis merianae</name>
    <dbReference type="NCBI Taxonomy" id="96440"/>
    <lineage>
        <taxon>Eukaryota</taxon>
        <taxon>Metazoa</taxon>
        <taxon>Chordata</taxon>
        <taxon>Craniata</taxon>
        <taxon>Vertebrata</taxon>
        <taxon>Euteleostomi</taxon>
        <taxon>Lepidosauria</taxon>
        <taxon>Squamata</taxon>
        <taxon>Bifurcata</taxon>
        <taxon>Unidentata</taxon>
        <taxon>Episquamata</taxon>
        <taxon>Laterata</taxon>
        <taxon>Teiioidea</taxon>
        <taxon>Teiidae</taxon>
        <taxon>Salvator</taxon>
    </lineage>
</organism>
<dbReference type="GO" id="GO:0005886">
    <property type="term" value="C:plasma membrane"/>
    <property type="evidence" value="ECO:0007669"/>
    <property type="project" value="Ensembl"/>
</dbReference>
<dbReference type="OMA" id="GIAHVIW"/>
<dbReference type="InterPro" id="IPR017441">
    <property type="entry name" value="Protein_kinase_ATP_BS"/>
</dbReference>
<proteinExistence type="inferred from homology"/>
<evidence type="ECO:0000256" key="18">
    <source>
        <dbReference type="SAM" id="MobiDB-lite"/>
    </source>
</evidence>
<dbReference type="GO" id="GO:0005829">
    <property type="term" value="C:cytosol"/>
    <property type="evidence" value="ECO:0007669"/>
    <property type="project" value="Ensembl"/>
</dbReference>
<evidence type="ECO:0000256" key="12">
    <source>
        <dbReference type="ARBA" id="ARBA00023163"/>
    </source>
</evidence>
<protein>
    <recommendedName>
        <fullName evidence="2">non-specific serine/threonine protein kinase</fullName>
        <ecNumber evidence="2">2.7.11.1</ecNumber>
    </recommendedName>
</protein>
<evidence type="ECO:0000256" key="17">
    <source>
        <dbReference type="PROSITE-ProRule" id="PRU10141"/>
    </source>
</evidence>
<evidence type="ECO:0000256" key="5">
    <source>
        <dbReference type="ARBA" id="ARBA00022553"/>
    </source>
</evidence>
<dbReference type="Proteomes" id="UP000694421">
    <property type="component" value="Unplaced"/>
</dbReference>
<evidence type="ECO:0000256" key="4">
    <source>
        <dbReference type="ARBA" id="ARBA00022527"/>
    </source>
</evidence>
<keyword evidence="10" id="KW-0832">Ubl conjugation</keyword>
<evidence type="ECO:0000259" key="19">
    <source>
        <dbReference type="PROSITE" id="PS50011"/>
    </source>
</evidence>
<evidence type="ECO:0000256" key="14">
    <source>
        <dbReference type="ARBA" id="ARBA00047899"/>
    </source>
</evidence>
<dbReference type="GeneTree" id="ENSGT00940000155960"/>
<dbReference type="InterPro" id="IPR000719">
    <property type="entry name" value="Prot_kinase_dom"/>
</dbReference>
<dbReference type="GO" id="GO:0009299">
    <property type="term" value="P:mRNA transcription"/>
    <property type="evidence" value="ECO:0007669"/>
    <property type="project" value="Ensembl"/>
</dbReference>
<feature type="domain" description="Protein kinase" evidence="19">
    <location>
        <begin position="198"/>
        <end position="526"/>
    </location>
</feature>
<evidence type="ECO:0000256" key="1">
    <source>
        <dbReference type="ARBA" id="ARBA00004123"/>
    </source>
</evidence>
<keyword evidence="21" id="KW-1185">Reference proteome</keyword>
<keyword evidence="9 17" id="KW-0067">ATP-binding</keyword>
<keyword evidence="3" id="KW-1017">Isopeptide bond</keyword>
<comment type="catalytic activity">
    <reaction evidence="14">
        <text>L-threonyl-[protein] + ATP = O-phospho-L-threonyl-[protein] + ADP + H(+)</text>
        <dbReference type="Rhea" id="RHEA:46608"/>
        <dbReference type="Rhea" id="RHEA-COMP:11060"/>
        <dbReference type="Rhea" id="RHEA-COMP:11605"/>
        <dbReference type="ChEBI" id="CHEBI:15378"/>
        <dbReference type="ChEBI" id="CHEBI:30013"/>
        <dbReference type="ChEBI" id="CHEBI:30616"/>
        <dbReference type="ChEBI" id="CHEBI:61977"/>
        <dbReference type="ChEBI" id="CHEBI:456216"/>
        <dbReference type="EC" id="2.7.11.1"/>
    </reaction>
</comment>
<evidence type="ECO:0000256" key="13">
    <source>
        <dbReference type="ARBA" id="ARBA00023242"/>
    </source>
</evidence>
<feature type="region of interest" description="Disordered" evidence="18">
    <location>
        <begin position="888"/>
        <end position="963"/>
    </location>
</feature>
<dbReference type="GO" id="GO:0004674">
    <property type="term" value="F:protein serine/threonine kinase activity"/>
    <property type="evidence" value="ECO:0007669"/>
    <property type="project" value="UniProtKB-KW"/>
</dbReference>
<keyword evidence="6" id="KW-0808">Transferase</keyword>
<dbReference type="InterPro" id="IPR011009">
    <property type="entry name" value="Kinase-like_dom_sf"/>
</dbReference>
<evidence type="ECO:0000256" key="2">
    <source>
        <dbReference type="ARBA" id="ARBA00012513"/>
    </source>
</evidence>
<dbReference type="PROSITE" id="PS00107">
    <property type="entry name" value="PROTEIN_KINASE_ATP"/>
    <property type="match status" value="1"/>
</dbReference>
<dbReference type="Gene3D" id="1.10.510.10">
    <property type="entry name" value="Transferase(Phosphotransferase) domain 1"/>
    <property type="match status" value="1"/>
</dbReference>
<feature type="region of interest" description="Disordered" evidence="18">
    <location>
        <begin position="801"/>
        <end position="826"/>
    </location>
</feature>
<feature type="compositionally biased region" description="Low complexity" evidence="18">
    <location>
        <begin position="927"/>
        <end position="939"/>
    </location>
</feature>
<evidence type="ECO:0000256" key="15">
    <source>
        <dbReference type="ARBA" id="ARBA00048679"/>
    </source>
</evidence>
<evidence type="ECO:0000256" key="11">
    <source>
        <dbReference type="ARBA" id="ARBA00023015"/>
    </source>
</evidence>
<dbReference type="FunFam" id="1.10.510.10:FF:000029">
    <property type="entry name" value="Homeodomain-interacting protein kinase 2 isoform 1"/>
    <property type="match status" value="1"/>
</dbReference>
<evidence type="ECO:0000256" key="10">
    <source>
        <dbReference type="ARBA" id="ARBA00022843"/>
    </source>
</evidence>
<name>A0A8D0AVM9_SALMN</name>
<evidence type="ECO:0000256" key="7">
    <source>
        <dbReference type="ARBA" id="ARBA00022741"/>
    </source>
</evidence>
<dbReference type="SUPFAM" id="SSF56112">
    <property type="entry name" value="Protein kinase-like (PK-like)"/>
    <property type="match status" value="1"/>
</dbReference>
<dbReference type="PROSITE" id="PS00108">
    <property type="entry name" value="PROTEIN_KINASE_ST"/>
    <property type="match status" value="1"/>
</dbReference>
<keyword evidence="8" id="KW-0418">Kinase</keyword>
<dbReference type="GO" id="GO:0043066">
    <property type="term" value="P:negative regulation of apoptotic process"/>
    <property type="evidence" value="ECO:0007669"/>
    <property type="project" value="Ensembl"/>
</dbReference>
<keyword evidence="4" id="KW-0723">Serine/threonine-protein kinase</keyword>
<dbReference type="PANTHER" id="PTHR24058">
    <property type="entry name" value="DUAL SPECIFICITY PROTEIN KINASE"/>
    <property type="match status" value="1"/>
</dbReference>
<comment type="subcellular location">
    <subcellularLocation>
        <location evidence="1">Nucleus</location>
    </subcellularLocation>
</comment>
<feature type="binding site" evidence="17">
    <location>
        <position position="227"/>
    </location>
    <ligand>
        <name>ATP</name>
        <dbReference type="ChEBI" id="CHEBI:30616"/>
    </ligand>
</feature>
<keyword evidence="5" id="KW-0597">Phosphoprotein</keyword>
<keyword evidence="13" id="KW-0539">Nucleus</keyword>
<feature type="compositionally biased region" description="Polar residues" evidence="18">
    <location>
        <begin position="813"/>
        <end position="826"/>
    </location>
</feature>
<dbReference type="Gene3D" id="3.30.200.20">
    <property type="entry name" value="Phosphorylase Kinase, domain 1"/>
    <property type="match status" value="1"/>
</dbReference>